<dbReference type="Bgee" id="FBgn0195655">
    <property type="expression patterns" value="Expressed in male reproductive system and 3 other cell types or tissues"/>
</dbReference>
<dbReference type="AlphaFoldDB" id="A0A0J9R4V7"/>
<gene>
    <name evidence="3" type="primary">Dsim\GD24308</name>
    <name evidence="3" type="ORF">Dsimw501_GD24308</name>
</gene>
<evidence type="ECO:0000259" key="2">
    <source>
        <dbReference type="PROSITE" id="PS51029"/>
    </source>
</evidence>
<dbReference type="KEGG" id="dsi:Dsimw501_GD24308"/>
<dbReference type="PANTHER" id="PTHR21505:SF8">
    <property type="entry name" value="DPT-YFP REPRESSOR BY OVEREXPRESSION, ISOFORM D-RELATED"/>
    <property type="match status" value="1"/>
</dbReference>
<sequence length="263" mass="30331">MKRRAQSKTSVASSTDFFSLSDKPSLGRRRALLAAKLKRQEQSTTSFDSSTGSYTYTDATSLRKTPITFSPSPEFMKTAKAKLKLIALYEDHKCLWNQRNTDFFNFELKDRIWDAIADEMKADSPSGFWKHMIHKLRYKVGMERIQEQGAKFSGESPQPKLFYSDKLLFLNHMFDREGGKSPRELPMHLKRSIPTLEKNPSRNLRHIQEKPSKRTPIREKMASLDKLRNLQNSKLVLSRDAFQKMQKITSGGPYYLTKAKSGP</sequence>
<dbReference type="Proteomes" id="UP000035880">
    <property type="component" value="Chromosome 2L"/>
</dbReference>
<dbReference type="PANTHER" id="PTHR21505">
    <property type="entry name" value="MADF DOMAIN-CONTAINING PROTEIN-RELATED"/>
    <property type="match status" value="1"/>
</dbReference>
<evidence type="ECO:0000256" key="1">
    <source>
        <dbReference type="SAM" id="MobiDB-lite"/>
    </source>
</evidence>
<reference evidence="3 4" key="1">
    <citation type="journal article" date="2013" name="Genome Res.">
        <title>A second-generation assembly of the Drosophila simulans genome provides new insights into patterns of lineage-specific divergence.</title>
        <authorList>
            <person name="Hu T.T."/>
            <person name="Eisen M.B."/>
            <person name="Thornton K.R."/>
            <person name="Andolfatto P."/>
        </authorList>
    </citation>
    <scope>NUCLEOTIDE SEQUENCE [LARGE SCALE GENOMIC DNA]</scope>
    <source>
        <strain evidence="4">w501</strain>
    </source>
</reference>
<dbReference type="EMBL" id="CM002910">
    <property type="protein sequence ID" value="KMY91297.1"/>
    <property type="molecule type" value="Genomic_DNA"/>
</dbReference>
<dbReference type="InterPro" id="IPR006578">
    <property type="entry name" value="MADF-dom"/>
</dbReference>
<accession>A0A0J9R4V7</accession>
<dbReference type="Pfam" id="PF10545">
    <property type="entry name" value="MADF_DNA_bdg"/>
    <property type="match status" value="1"/>
</dbReference>
<feature type="region of interest" description="Disordered" evidence="1">
    <location>
        <begin position="1"/>
        <end position="22"/>
    </location>
</feature>
<name>A0A0J9R4V7_DROSI</name>
<dbReference type="OrthoDB" id="6577442at2759"/>
<evidence type="ECO:0000313" key="3">
    <source>
        <dbReference type="EMBL" id="KMY91297.1"/>
    </source>
</evidence>
<evidence type="ECO:0000313" key="4">
    <source>
        <dbReference type="Proteomes" id="UP000035880"/>
    </source>
</evidence>
<feature type="compositionally biased region" description="Polar residues" evidence="1">
    <location>
        <begin position="7"/>
        <end position="18"/>
    </location>
</feature>
<proteinExistence type="predicted"/>
<protein>
    <recommendedName>
        <fullName evidence="2">MADF domain-containing protein</fullName>
    </recommendedName>
</protein>
<dbReference type="PROSITE" id="PS51029">
    <property type="entry name" value="MADF"/>
    <property type="match status" value="1"/>
</dbReference>
<feature type="domain" description="MADF" evidence="2">
    <location>
        <begin position="84"/>
        <end position="175"/>
    </location>
</feature>
<organism evidence="3 4">
    <name type="scientific">Drosophila simulans</name>
    <name type="common">Fruit fly</name>
    <dbReference type="NCBI Taxonomy" id="7240"/>
    <lineage>
        <taxon>Eukaryota</taxon>
        <taxon>Metazoa</taxon>
        <taxon>Ecdysozoa</taxon>
        <taxon>Arthropoda</taxon>
        <taxon>Hexapoda</taxon>
        <taxon>Insecta</taxon>
        <taxon>Pterygota</taxon>
        <taxon>Neoptera</taxon>
        <taxon>Endopterygota</taxon>
        <taxon>Diptera</taxon>
        <taxon>Brachycera</taxon>
        <taxon>Muscomorpha</taxon>
        <taxon>Ephydroidea</taxon>
        <taxon>Drosophilidae</taxon>
        <taxon>Drosophila</taxon>
        <taxon>Sophophora</taxon>
    </lineage>
</organism>
<dbReference type="SMART" id="SM00595">
    <property type="entry name" value="MADF"/>
    <property type="match status" value="1"/>
</dbReference>